<name>A0AA35ZNE8_LACSI</name>
<proteinExistence type="predicted"/>
<keyword evidence="2" id="KW-1185">Reference proteome</keyword>
<dbReference type="EMBL" id="OX465083">
    <property type="protein sequence ID" value="CAI9294832.1"/>
    <property type="molecule type" value="Genomic_DNA"/>
</dbReference>
<sequence>MTDRGPMNPLRRGVVFYRGFRRRLKSGDNDIKRRRFKLNSGTDGGQFPRCFSDGFGSRHDDLNQKTDLTLKGVVEMQLDFGETEYILICGLKVCPYVDLLYDEKGRSNSNLRARLFPDISDARLQLKDLEEYIMSLNYFTSG</sequence>
<protein>
    <submittedName>
        <fullName evidence="1">Uncharacterized protein</fullName>
    </submittedName>
</protein>
<dbReference type="Proteomes" id="UP001177003">
    <property type="component" value="Chromosome 7"/>
</dbReference>
<dbReference type="AlphaFoldDB" id="A0AA35ZNE8"/>
<organism evidence="1 2">
    <name type="scientific">Lactuca saligna</name>
    <name type="common">Willowleaf lettuce</name>
    <dbReference type="NCBI Taxonomy" id="75948"/>
    <lineage>
        <taxon>Eukaryota</taxon>
        <taxon>Viridiplantae</taxon>
        <taxon>Streptophyta</taxon>
        <taxon>Embryophyta</taxon>
        <taxon>Tracheophyta</taxon>
        <taxon>Spermatophyta</taxon>
        <taxon>Magnoliopsida</taxon>
        <taxon>eudicotyledons</taxon>
        <taxon>Gunneridae</taxon>
        <taxon>Pentapetalae</taxon>
        <taxon>asterids</taxon>
        <taxon>campanulids</taxon>
        <taxon>Asterales</taxon>
        <taxon>Asteraceae</taxon>
        <taxon>Cichorioideae</taxon>
        <taxon>Cichorieae</taxon>
        <taxon>Lactucinae</taxon>
        <taxon>Lactuca</taxon>
    </lineage>
</organism>
<evidence type="ECO:0000313" key="1">
    <source>
        <dbReference type="EMBL" id="CAI9294832.1"/>
    </source>
</evidence>
<gene>
    <name evidence="1" type="ORF">LSALG_LOCUS33796</name>
</gene>
<accession>A0AA35ZNE8</accession>
<reference evidence="1" key="1">
    <citation type="submission" date="2023-04" db="EMBL/GenBank/DDBJ databases">
        <authorList>
            <person name="Vijverberg K."/>
            <person name="Xiong W."/>
            <person name="Schranz E."/>
        </authorList>
    </citation>
    <scope>NUCLEOTIDE SEQUENCE</scope>
</reference>
<evidence type="ECO:0000313" key="2">
    <source>
        <dbReference type="Proteomes" id="UP001177003"/>
    </source>
</evidence>